<keyword evidence="3 6" id="KW-1133">Transmembrane helix</keyword>
<dbReference type="AlphaFoldDB" id="A0A6G0ZF88"/>
<feature type="transmembrane region" description="Helical" evidence="6">
    <location>
        <begin position="209"/>
        <end position="230"/>
    </location>
</feature>
<evidence type="ECO:0000256" key="2">
    <source>
        <dbReference type="ARBA" id="ARBA00022692"/>
    </source>
</evidence>
<keyword evidence="7" id="KW-0808">Transferase</keyword>
<feature type="transmembrane region" description="Helical" evidence="6">
    <location>
        <begin position="286"/>
        <end position="305"/>
    </location>
</feature>
<sequence length="512" mass="60454">MKKVENQYVPLHHFEIFCYIVIWASGIFYAAYNLLDVSSSLKNSEVPDLVPGWSWLGRRKDTCPEWRIWTTFLIYSLGPWVILHSSVLLIIQHYFFKISTFRDIWFITVTSLCTAYNFGLLSVLIFFGLTLIYYCLLLFGNQISIWITSIFLLGVWSYNDSLFTIIDTSSDGEIAYLLLLTLYWHQLRCISFSLGSLDKAKSKTLPNCLHFLAYTFYLPCFFFGPIIIYKKINDANTNTATKSLFQRLSKLIINLIRYFFWMFFVEFILHYVYINMFLQNIKVFKHFGISALGGFGFGMGQFFFIKYTFIYGTVITVAKFDEYFEPPKPPKCISRIYLYSDMWRSFDRGLYNFLKEYIYRPSGYHSENVSLVTKLTRSFMCFAFIFIWHGLSWEVFLWTLFNFIGITLETLARYNLSDPNERRFLAFITSPLTLLSAISNFFFFGGIDAGLNTWIENFLYFVFYGHFMNYRIIIPYSSPSNIQTNYHQVSIFFAIRYLLSHFKAISHPYLLE</sequence>
<dbReference type="GO" id="GO:0005783">
    <property type="term" value="C:endoplasmic reticulum"/>
    <property type="evidence" value="ECO:0007669"/>
    <property type="project" value="TreeGrafter"/>
</dbReference>
<evidence type="ECO:0000256" key="6">
    <source>
        <dbReference type="SAM" id="Phobius"/>
    </source>
</evidence>
<feature type="transmembrane region" description="Helical" evidence="6">
    <location>
        <begin position="251"/>
        <end position="274"/>
    </location>
</feature>
<dbReference type="PANTHER" id="PTHR13285:SF18">
    <property type="entry name" value="PROTEIN-CYSTEINE N-PALMITOYLTRANSFERASE RASP"/>
    <property type="match status" value="1"/>
</dbReference>
<dbReference type="GO" id="GO:0016020">
    <property type="term" value="C:membrane"/>
    <property type="evidence" value="ECO:0007669"/>
    <property type="project" value="UniProtKB-SubCell"/>
</dbReference>
<dbReference type="InterPro" id="IPR004299">
    <property type="entry name" value="MBOAT_fam"/>
</dbReference>
<feature type="transmembrane region" description="Helical" evidence="6">
    <location>
        <begin position="424"/>
        <end position="445"/>
    </location>
</feature>
<evidence type="ECO:0000256" key="1">
    <source>
        <dbReference type="ARBA" id="ARBA00004141"/>
    </source>
</evidence>
<organism evidence="7 8">
    <name type="scientific">Aphis craccivora</name>
    <name type="common">Cowpea aphid</name>
    <dbReference type="NCBI Taxonomy" id="307492"/>
    <lineage>
        <taxon>Eukaryota</taxon>
        <taxon>Metazoa</taxon>
        <taxon>Ecdysozoa</taxon>
        <taxon>Arthropoda</taxon>
        <taxon>Hexapoda</taxon>
        <taxon>Insecta</taxon>
        <taxon>Pterygota</taxon>
        <taxon>Neoptera</taxon>
        <taxon>Paraneoptera</taxon>
        <taxon>Hemiptera</taxon>
        <taxon>Sternorrhyncha</taxon>
        <taxon>Aphidomorpha</taxon>
        <taxon>Aphidoidea</taxon>
        <taxon>Aphididae</taxon>
        <taxon>Aphidini</taxon>
        <taxon>Aphis</taxon>
        <taxon>Aphis</taxon>
    </lineage>
</organism>
<dbReference type="Proteomes" id="UP000478052">
    <property type="component" value="Unassembled WGS sequence"/>
</dbReference>
<evidence type="ECO:0000256" key="5">
    <source>
        <dbReference type="ARBA" id="ARBA00038268"/>
    </source>
</evidence>
<feature type="transmembrane region" description="Helical" evidence="6">
    <location>
        <begin position="68"/>
        <end position="91"/>
    </location>
</feature>
<evidence type="ECO:0000256" key="4">
    <source>
        <dbReference type="ARBA" id="ARBA00023136"/>
    </source>
</evidence>
<comment type="similarity">
    <text evidence="5">Belongs to the membrane-bound acyltransferase family. HHAT subfamily.</text>
</comment>
<dbReference type="Pfam" id="PF03062">
    <property type="entry name" value="MBOAT"/>
    <property type="match status" value="1"/>
</dbReference>
<dbReference type="InterPro" id="IPR051085">
    <property type="entry name" value="MB_O-acyltransferase"/>
</dbReference>
<dbReference type="EMBL" id="VUJU01000554">
    <property type="protein sequence ID" value="KAF0769687.1"/>
    <property type="molecule type" value="Genomic_DNA"/>
</dbReference>
<evidence type="ECO:0000313" key="7">
    <source>
        <dbReference type="EMBL" id="KAF0769687.1"/>
    </source>
</evidence>
<comment type="subcellular location">
    <subcellularLocation>
        <location evidence="1">Membrane</location>
        <topology evidence="1">Multi-pass membrane protein</topology>
    </subcellularLocation>
</comment>
<evidence type="ECO:0000256" key="3">
    <source>
        <dbReference type="ARBA" id="ARBA00022989"/>
    </source>
</evidence>
<protein>
    <submittedName>
        <fullName evidence="7">Protein-cysteine N-palmitoyltransferase Rasp isoform X1</fullName>
    </submittedName>
</protein>
<dbReference type="GO" id="GO:0016409">
    <property type="term" value="F:palmitoyltransferase activity"/>
    <property type="evidence" value="ECO:0007669"/>
    <property type="project" value="TreeGrafter"/>
</dbReference>
<keyword evidence="4 6" id="KW-0472">Membrane</keyword>
<feature type="transmembrane region" description="Helical" evidence="6">
    <location>
        <begin position="103"/>
        <end position="125"/>
    </location>
</feature>
<proteinExistence type="inferred from homology"/>
<dbReference type="OrthoDB" id="420606at2759"/>
<gene>
    <name evidence="7" type="ORF">FWK35_00007276</name>
</gene>
<feature type="transmembrane region" description="Helical" evidence="6">
    <location>
        <begin position="131"/>
        <end position="153"/>
    </location>
</feature>
<comment type="caution">
    <text evidence="7">The sequence shown here is derived from an EMBL/GenBank/DDBJ whole genome shotgun (WGS) entry which is preliminary data.</text>
</comment>
<feature type="transmembrane region" description="Helical" evidence="6">
    <location>
        <begin position="457"/>
        <end position="474"/>
    </location>
</feature>
<feature type="transmembrane region" description="Helical" evidence="6">
    <location>
        <begin position="12"/>
        <end position="32"/>
    </location>
</feature>
<name>A0A6G0ZF88_APHCR</name>
<keyword evidence="8" id="KW-1185">Reference proteome</keyword>
<keyword evidence="2 6" id="KW-0812">Transmembrane</keyword>
<evidence type="ECO:0000313" key="8">
    <source>
        <dbReference type="Proteomes" id="UP000478052"/>
    </source>
</evidence>
<reference evidence="7 8" key="1">
    <citation type="submission" date="2019-08" db="EMBL/GenBank/DDBJ databases">
        <title>Whole genome of Aphis craccivora.</title>
        <authorList>
            <person name="Voronova N.V."/>
            <person name="Shulinski R.S."/>
            <person name="Bandarenka Y.V."/>
            <person name="Zhorov D.G."/>
            <person name="Warner D."/>
        </authorList>
    </citation>
    <scope>NUCLEOTIDE SEQUENCE [LARGE SCALE GENOMIC DNA]</scope>
    <source>
        <strain evidence="7">180601</strain>
        <tissue evidence="7">Whole Body</tissue>
    </source>
</reference>
<dbReference type="PANTHER" id="PTHR13285">
    <property type="entry name" value="ACYLTRANSFERASE"/>
    <property type="match status" value="1"/>
</dbReference>
<accession>A0A6G0ZF88</accession>